<dbReference type="NCBIfam" id="TIGR00613">
    <property type="entry name" value="reco"/>
    <property type="match status" value="1"/>
</dbReference>
<evidence type="ECO:0000256" key="1">
    <source>
        <dbReference type="ARBA" id="ARBA00007452"/>
    </source>
</evidence>
<dbReference type="GO" id="GO:0006310">
    <property type="term" value="P:DNA recombination"/>
    <property type="evidence" value="ECO:0007669"/>
    <property type="project" value="UniProtKB-UniRule"/>
</dbReference>
<accession>A0A6J4JAS8</accession>
<dbReference type="GO" id="GO:0043590">
    <property type="term" value="C:bacterial nucleoid"/>
    <property type="evidence" value="ECO:0007669"/>
    <property type="project" value="TreeGrafter"/>
</dbReference>
<dbReference type="InterPro" id="IPR042242">
    <property type="entry name" value="RecO_C"/>
</dbReference>
<dbReference type="AlphaFoldDB" id="A0A6J4JAS8"/>
<name>A0A6J4JAS8_9CHLR</name>
<dbReference type="GO" id="GO:0006302">
    <property type="term" value="P:double-strand break repair"/>
    <property type="evidence" value="ECO:0007669"/>
    <property type="project" value="TreeGrafter"/>
</dbReference>
<evidence type="ECO:0000256" key="4">
    <source>
        <dbReference type="ARBA" id="ARBA00023172"/>
    </source>
</evidence>
<dbReference type="InterPro" id="IPR022572">
    <property type="entry name" value="DNA_rep/recomb_RecO_N"/>
</dbReference>
<dbReference type="Gene3D" id="1.20.1440.120">
    <property type="entry name" value="Recombination protein O, C-terminal domain"/>
    <property type="match status" value="1"/>
</dbReference>
<keyword evidence="3 7" id="KW-0227">DNA damage</keyword>
<evidence type="ECO:0000256" key="3">
    <source>
        <dbReference type="ARBA" id="ARBA00022763"/>
    </source>
</evidence>
<dbReference type="PANTHER" id="PTHR33991">
    <property type="entry name" value="DNA REPAIR PROTEIN RECO"/>
    <property type="match status" value="1"/>
</dbReference>
<evidence type="ECO:0000256" key="7">
    <source>
        <dbReference type="HAMAP-Rule" id="MF_00201"/>
    </source>
</evidence>
<reference evidence="9" key="1">
    <citation type="submission" date="2020-02" db="EMBL/GenBank/DDBJ databases">
        <authorList>
            <person name="Meier V. D."/>
        </authorList>
    </citation>
    <scope>NUCLEOTIDE SEQUENCE</scope>
    <source>
        <strain evidence="9">AVDCRST_MAG77</strain>
    </source>
</reference>
<evidence type="ECO:0000256" key="5">
    <source>
        <dbReference type="ARBA" id="ARBA00023204"/>
    </source>
</evidence>
<evidence type="ECO:0000256" key="2">
    <source>
        <dbReference type="ARBA" id="ARBA00021310"/>
    </source>
</evidence>
<feature type="domain" description="DNA replication/recombination mediator RecO N-terminal" evidence="8">
    <location>
        <begin position="7"/>
        <end position="83"/>
    </location>
</feature>
<dbReference type="Pfam" id="PF02565">
    <property type="entry name" value="RecO_C"/>
    <property type="match status" value="2"/>
</dbReference>
<gene>
    <name evidence="7" type="primary">recO</name>
    <name evidence="9" type="ORF">AVDCRST_MAG77-3401</name>
</gene>
<dbReference type="Pfam" id="PF11967">
    <property type="entry name" value="RecO_N"/>
    <property type="match status" value="1"/>
</dbReference>
<evidence type="ECO:0000256" key="6">
    <source>
        <dbReference type="ARBA" id="ARBA00033409"/>
    </source>
</evidence>
<organism evidence="9">
    <name type="scientific">uncultured Chloroflexota bacterium</name>
    <dbReference type="NCBI Taxonomy" id="166587"/>
    <lineage>
        <taxon>Bacteria</taxon>
        <taxon>Bacillati</taxon>
        <taxon>Chloroflexota</taxon>
        <taxon>environmental samples</taxon>
    </lineage>
</organism>
<dbReference type="HAMAP" id="MF_00201">
    <property type="entry name" value="RecO"/>
    <property type="match status" value="1"/>
</dbReference>
<dbReference type="SUPFAM" id="SSF57863">
    <property type="entry name" value="ArfGap/RecO-like zinc finger"/>
    <property type="match status" value="2"/>
</dbReference>
<proteinExistence type="inferred from homology"/>
<comment type="function">
    <text evidence="7">Involved in DNA repair and RecF pathway recombination.</text>
</comment>
<evidence type="ECO:0000259" key="8">
    <source>
        <dbReference type="Pfam" id="PF11967"/>
    </source>
</evidence>
<dbReference type="InterPro" id="IPR012340">
    <property type="entry name" value="NA-bd_OB-fold"/>
</dbReference>
<dbReference type="EMBL" id="CADCTC010000183">
    <property type="protein sequence ID" value="CAA9273760.1"/>
    <property type="molecule type" value="Genomic_DNA"/>
</dbReference>
<keyword evidence="4 7" id="KW-0233">DNA recombination</keyword>
<dbReference type="Gene3D" id="2.40.50.140">
    <property type="entry name" value="Nucleic acid-binding proteins"/>
    <property type="match status" value="1"/>
</dbReference>
<sequence>MPSSSRLYRTDAIVLRRQDFGEADRILTLYSPTLGKIRAIGKGVRRPKSRLGGHVEQFTHVNVLVAQGRNLDIVTQAEARRPFHSIRDDLWKAAYASYAAELVDRFTEERLENRAVFDLLLDVLTFLDGTPLMAQPGQVREPAGADAATAARFELALRNYEAQLLNHLGYAPELVNCTGCQTRLSPGDNRYSAASGGVLCEHCGVLQPASRPISVTAIKALRLMSQEPFGVFDRLRLPDTISRELETALRSQISFILERQPRTSEFLDRLKADHRRELRVAQASA</sequence>
<evidence type="ECO:0000313" key="9">
    <source>
        <dbReference type="EMBL" id="CAA9273760.1"/>
    </source>
</evidence>
<dbReference type="InterPro" id="IPR003717">
    <property type="entry name" value="RecO"/>
</dbReference>
<dbReference type="PANTHER" id="PTHR33991:SF1">
    <property type="entry name" value="DNA REPAIR PROTEIN RECO"/>
    <property type="match status" value="1"/>
</dbReference>
<dbReference type="SUPFAM" id="SSF50249">
    <property type="entry name" value="Nucleic acid-binding proteins"/>
    <property type="match status" value="1"/>
</dbReference>
<keyword evidence="5 7" id="KW-0234">DNA repair</keyword>
<comment type="similarity">
    <text evidence="1 7">Belongs to the RecO family.</text>
</comment>
<protein>
    <recommendedName>
        <fullName evidence="2 7">DNA repair protein RecO</fullName>
    </recommendedName>
    <alternativeName>
        <fullName evidence="6 7">Recombination protein O</fullName>
    </alternativeName>
</protein>
<dbReference type="InterPro" id="IPR037278">
    <property type="entry name" value="ARFGAP/RecO"/>
</dbReference>